<dbReference type="KEGG" id="slp:Slip_1660"/>
<reference evidence="6" key="1">
    <citation type="journal article" date="2010" name="Stand. Genomic Sci.">
        <title>Complete genome sequence of Syntrophothermus lipocalidus type strain (TGB-C1T).</title>
        <authorList>
            <consortium name="US DOE Joint Genome Institute (JGI-PGF)"/>
            <person name="Djao O."/>
            <person name="Zhang X."/>
            <person name="Lucas S."/>
            <person name="Lapidus A."/>
            <person name="Glavina Del Rio T."/>
            <person name="Nolan M."/>
            <person name="Tice H."/>
            <person name="Cheng J."/>
            <person name="Han C."/>
            <person name="Tapia R."/>
            <person name="Goodwin L."/>
            <person name="Pitluck S."/>
            <person name="Liolios K."/>
            <person name="Ivanova N."/>
            <person name="Mavromatis K."/>
            <person name="Mikhailova N."/>
            <person name="Ovchinnikova G."/>
            <person name="Pati A."/>
            <person name="Brambilla E."/>
            <person name="Chen A."/>
            <person name="Palaniappan K."/>
            <person name="Land M."/>
            <person name="Hauser L."/>
            <person name="Chang Y."/>
            <person name="Jeffries C."/>
            <person name="Rohde M."/>
            <person name="Sikorski J."/>
            <person name="Spring S."/>
            <person name="Goker M."/>
            <person name="Detter J."/>
            <person name="Woyke T."/>
            <person name="Bristow J."/>
            <person name="Eisen J."/>
            <person name="Markowitz V."/>
            <person name="Hugenholtz P."/>
            <person name="Kyrpides N."/>
            <person name="Klenk H."/>
        </authorList>
    </citation>
    <scope>NUCLEOTIDE SEQUENCE [LARGE SCALE GENOMIC DNA]</scope>
    <source>
        <strain evidence="6">DSM 12680 / TGB-C1</strain>
    </source>
</reference>
<dbReference type="Proteomes" id="UP000000378">
    <property type="component" value="Chromosome"/>
</dbReference>
<dbReference type="Gene3D" id="1.20.1260.10">
    <property type="match status" value="2"/>
</dbReference>
<dbReference type="HOGENOM" id="CLU_102478_1_0_9"/>
<evidence type="ECO:0000256" key="2">
    <source>
        <dbReference type="ARBA" id="ARBA00023004"/>
    </source>
</evidence>
<reference evidence="5 6" key="2">
    <citation type="journal article" date="2010" name="Stand. Genomic Sci.">
        <title>Complete genome sequence of Syntrophothermus lipocalidus type strain (TGB-C1).</title>
        <authorList>
            <person name="Djao O.D."/>
            <person name="Zhang X."/>
            <person name="Lucas S."/>
            <person name="Lapidus A."/>
            <person name="Del Rio T.G."/>
            <person name="Nolan M."/>
            <person name="Tice H."/>
            <person name="Cheng J.F."/>
            <person name="Han C."/>
            <person name="Tapia R."/>
            <person name="Goodwin L."/>
            <person name="Pitluck S."/>
            <person name="Liolios K."/>
            <person name="Ivanova N."/>
            <person name="Mavromatis K."/>
            <person name="Mikhailova N."/>
            <person name="Ovchinnikova G."/>
            <person name="Pati A."/>
            <person name="Brambilla E."/>
            <person name="Chen A."/>
            <person name="Palaniappan K."/>
            <person name="Land M."/>
            <person name="Hauser L."/>
            <person name="Chang Y.J."/>
            <person name="Jeffries C.D."/>
            <person name="Rohde M."/>
            <person name="Sikorski J."/>
            <person name="Spring S."/>
            <person name="Goker M."/>
            <person name="Detter J.C."/>
            <person name="Woyke T."/>
            <person name="Bristow J."/>
            <person name="Eisen J.A."/>
            <person name="Markowitz V."/>
            <person name="Hugenholtz P."/>
            <person name="Kyrpides N.C."/>
            <person name="Klenk H.P."/>
        </authorList>
    </citation>
    <scope>NUCLEOTIDE SEQUENCE [LARGE SCALE GENOMIC DNA]</scope>
    <source>
        <strain evidence="6">DSM 12680 / TGB-C1</strain>
    </source>
</reference>
<evidence type="ECO:0000313" key="6">
    <source>
        <dbReference type="Proteomes" id="UP000000378"/>
    </source>
</evidence>
<evidence type="ECO:0000259" key="4">
    <source>
        <dbReference type="Pfam" id="PF00210"/>
    </source>
</evidence>
<dbReference type="GO" id="GO:0005829">
    <property type="term" value="C:cytosol"/>
    <property type="evidence" value="ECO:0007669"/>
    <property type="project" value="TreeGrafter"/>
</dbReference>
<protein>
    <submittedName>
        <fullName evidence="5">Mn-containing catalase</fullName>
    </submittedName>
</protein>
<feature type="region of interest" description="Disordered" evidence="3">
    <location>
        <begin position="1"/>
        <end position="26"/>
    </location>
</feature>
<dbReference type="InterPro" id="IPR008331">
    <property type="entry name" value="Ferritin_DPS_dom"/>
</dbReference>
<dbReference type="PANTHER" id="PTHR30295:SF0">
    <property type="entry name" value="BACTERIOFERRITIN"/>
    <property type="match status" value="1"/>
</dbReference>
<keyword evidence="6" id="KW-1185">Reference proteome</keyword>
<dbReference type="PANTHER" id="PTHR30295">
    <property type="entry name" value="BACTERIOFERRITIN"/>
    <property type="match status" value="1"/>
</dbReference>
<feature type="domain" description="Ferritin/DPS" evidence="4">
    <location>
        <begin position="64"/>
        <end position="191"/>
    </location>
</feature>
<keyword evidence="1" id="KW-0409">Iron storage</keyword>
<dbReference type="CDD" id="cd07908">
    <property type="entry name" value="Mn_catalase_like"/>
    <property type="match status" value="1"/>
</dbReference>
<dbReference type="InterPro" id="IPR012347">
    <property type="entry name" value="Ferritin-like"/>
</dbReference>
<name>D7CNY4_SYNLT</name>
<keyword evidence="2" id="KW-0408">Iron</keyword>
<dbReference type="InterPro" id="IPR009078">
    <property type="entry name" value="Ferritin-like_SF"/>
</dbReference>
<dbReference type="eggNOG" id="COG1633">
    <property type="taxonomic scope" value="Bacteria"/>
</dbReference>
<accession>D7CNY4</accession>
<dbReference type="GO" id="GO:0020037">
    <property type="term" value="F:heme binding"/>
    <property type="evidence" value="ECO:0007669"/>
    <property type="project" value="TreeGrafter"/>
</dbReference>
<sequence length="200" mass="23204">MIRIEYATATEGFGSRQDHENVETQKHKPRWCAEHLPYPPVMVENPNPFYATLLMEDHAGRISEMSAITQYLYHHHLLNEHYPDLASLLECIALVEMTHMEMLAEAIIRLGGKPKFGAPCNQTISWWKGDRIYYGCGICDMLAADIQGEKDAISQYHRHLDAIDDKYVRAILARIIKDEKEHIRLLTEKFNKYCCKNKNK</sequence>
<dbReference type="Pfam" id="PF00210">
    <property type="entry name" value="Ferritin"/>
    <property type="match status" value="1"/>
</dbReference>
<proteinExistence type="predicted"/>
<feature type="compositionally biased region" description="Basic and acidic residues" evidence="3">
    <location>
        <begin position="16"/>
        <end position="26"/>
    </location>
</feature>
<dbReference type="GO" id="GO:0006879">
    <property type="term" value="P:intracellular iron ion homeostasis"/>
    <property type="evidence" value="ECO:0007669"/>
    <property type="project" value="UniProtKB-KW"/>
</dbReference>
<dbReference type="RefSeq" id="WP_013175821.1">
    <property type="nucleotide sequence ID" value="NC_014220.1"/>
</dbReference>
<dbReference type="EMBL" id="CP002048">
    <property type="protein sequence ID" value="ADI02419.1"/>
    <property type="molecule type" value="Genomic_DNA"/>
</dbReference>
<dbReference type="GO" id="GO:0004322">
    <property type="term" value="F:ferroxidase activity"/>
    <property type="evidence" value="ECO:0007669"/>
    <property type="project" value="TreeGrafter"/>
</dbReference>
<evidence type="ECO:0000256" key="1">
    <source>
        <dbReference type="ARBA" id="ARBA00022434"/>
    </source>
</evidence>
<evidence type="ECO:0000256" key="3">
    <source>
        <dbReference type="SAM" id="MobiDB-lite"/>
    </source>
</evidence>
<dbReference type="GO" id="GO:0008199">
    <property type="term" value="F:ferric iron binding"/>
    <property type="evidence" value="ECO:0007669"/>
    <property type="project" value="InterPro"/>
</dbReference>
<dbReference type="AlphaFoldDB" id="D7CNY4"/>
<dbReference type="STRING" id="643648.Slip_1660"/>
<organism evidence="5 6">
    <name type="scientific">Syntrophothermus lipocalidus (strain DSM 12680 / TGB-C1)</name>
    <dbReference type="NCBI Taxonomy" id="643648"/>
    <lineage>
        <taxon>Bacteria</taxon>
        <taxon>Bacillati</taxon>
        <taxon>Bacillota</taxon>
        <taxon>Clostridia</taxon>
        <taxon>Eubacteriales</taxon>
        <taxon>Syntrophomonadaceae</taxon>
        <taxon>Syntrophothermus</taxon>
    </lineage>
</organism>
<evidence type="ECO:0000313" key="5">
    <source>
        <dbReference type="EMBL" id="ADI02419.1"/>
    </source>
</evidence>
<gene>
    <name evidence="5" type="ordered locus">Slip_1660</name>
</gene>
<dbReference type="SUPFAM" id="SSF47240">
    <property type="entry name" value="Ferritin-like"/>
    <property type="match status" value="1"/>
</dbReference>